<dbReference type="EMBL" id="CP082270">
    <property type="protein sequence ID" value="WDM61880.1"/>
    <property type="molecule type" value="Genomic_DNA"/>
</dbReference>
<evidence type="ECO:0000313" key="3">
    <source>
        <dbReference type="Proteomes" id="UP001216828"/>
    </source>
</evidence>
<feature type="compositionally biased region" description="Basic and acidic residues" evidence="1">
    <location>
        <begin position="406"/>
        <end position="415"/>
    </location>
</feature>
<name>A0ABY7XWQ5_9GAMM</name>
<feature type="region of interest" description="Disordered" evidence="1">
    <location>
        <begin position="375"/>
        <end position="415"/>
    </location>
</feature>
<gene>
    <name evidence="2" type="ORF">K5L94_12030</name>
</gene>
<evidence type="ECO:0000313" key="2">
    <source>
        <dbReference type="EMBL" id="WDM61880.1"/>
    </source>
</evidence>
<reference evidence="2 3" key="1">
    <citation type="submission" date="2021-08" db="EMBL/GenBank/DDBJ databases">
        <title>Stenotrophomonas forensis sp. nov., isolated from contaminated viral transport media.</title>
        <authorList>
            <person name="Nguyen S.V."/>
            <person name="Edwards D."/>
            <person name="Scott S."/>
            <person name="Doss J."/>
            <person name="Merid S."/>
            <person name="Zelaya E."/>
            <person name="Maza C."/>
            <person name="Mann M."/>
            <person name="Hamilton B."/>
            <person name="Blackwell R."/>
            <person name="Tran A."/>
            <person name="Hauser J."/>
        </authorList>
    </citation>
    <scope>NUCLEOTIDE SEQUENCE [LARGE SCALE GENOMIC DNA]</scope>
    <source>
        <strain evidence="2 3">DFS-20110405</strain>
    </source>
</reference>
<proteinExistence type="predicted"/>
<evidence type="ECO:0000256" key="1">
    <source>
        <dbReference type="SAM" id="MobiDB-lite"/>
    </source>
</evidence>
<sequence>MALQQELRDLINLSHALAWKGAGDSPSASNIPDEPGLVSAFLDESIQNQLEASLQGALGSSASVQVNSIFTHKTPLVTPEGRSAVEIGDLLLVRQHFVTTTDSVEGRALLLQAKRNKHPDSGDISEGKPQIQYLLYKDWPRFHGDGRLGHCPDPTPTGGVEQPWDFSLSNPLGRFGQYVAIFDGQAHPHPAVLPLAAPTAAFDASRYPPDGGKGTPRTTWACGQVQPTPPVTNIACNEDFAEVLEHFFLGTVGEHFTPGTVSGDDHWSRFVTTMLGAATQSSYTFLSSRTNVLKPTSRGAKISTLLGIQPLLKLAIMKEIDRHFRSAAFTASFDYDHEPHFFHRAIERSAFVNHLAQIQQRLRRELDIEYGGWLPPDDMPGPDKSGGGHVPILSIASSGPKPLLPEPREPRFRGE</sequence>
<organism evidence="2 3">
    <name type="scientific">Stenotrophomonas forensis</name>
    <dbReference type="NCBI Taxonomy" id="2871169"/>
    <lineage>
        <taxon>Bacteria</taxon>
        <taxon>Pseudomonadati</taxon>
        <taxon>Pseudomonadota</taxon>
        <taxon>Gammaproteobacteria</taxon>
        <taxon>Lysobacterales</taxon>
        <taxon>Lysobacteraceae</taxon>
        <taxon>Stenotrophomonas</taxon>
        <taxon>Stenotrophomonas maltophilia group</taxon>
    </lineage>
</organism>
<dbReference type="Proteomes" id="UP001216828">
    <property type="component" value="Chromosome"/>
</dbReference>
<keyword evidence="3" id="KW-1185">Reference proteome</keyword>
<dbReference type="RefSeq" id="WP_274510524.1">
    <property type="nucleotide sequence ID" value="NZ_CP082270.1"/>
</dbReference>
<protein>
    <submittedName>
        <fullName evidence="2">Uncharacterized protein</fullName>
    </submittedName>
</protein>
<accession>A0ABY7XWQ5</accession>